<dbReference type="AlphaFoldDB" id="A0A060T3Z0"/>
<organism evidence="1">
    <name type="scientific">Blastobotrys adeninivorans</name>
    <name type="common">Yeast</name>
    <name type="synonym">Arxula adeninivorans</name>
    <dbReference type="NCBI Taxonomy" id="409370"/>
    <lineage>
        <taxon>Eukaryota</taxon>
        <taxon>Fungi</taxon>
        <taxon>Dikarya</taxon>
        <taxon>Ascomycota</taxon>
        <taxon>Saccharomycotina</taxon>
        <taxon>Dipodascomycetes</taxon>
        <taxon>Dipodascales</taxon>
        <taxon>Trichomonascaceae</taxon>
        <taxon>Blastobotrys</taxon>
    </lineage>
</organism>
<reference evidence="1" key="1">
    <citation type="submission" date="2014-02" db="EMBL/GenBank/DDBJ databases">
        <authorList>
            <person name="Genoscope - CEA"/>
        </authorList>
    </citation>
    <scope>NUCLEOTIDE SEQUENCE</scope>
    <source>
        <strain evidence="1">LS3</strain>
    </source>
</reference>
<dbReference type="EMBL" id="HG937693">
    <property type="protein sequence ID" value="CDP35524.1"/>
    <property type="molecule type" value="Genomic_DNA"/>
</dbReference>
<gene>
    <name evidence="1" type="ORF">GNLVRS02_ARAD1C37554g</name>
</gene>
<reference evidence="1" key="2">
    <citation type="submission" date="2014-06" db="EMBL/GenBank/DDBJ databases">
        <title>The complete genome of Blastobotrys (Arxula) adeninivorans LS3 - a yeast of biotechnological interest.</title>
        <authorList>
            <person name="Kunze G."/>
            <person name="Gaillardin C."/>
            <person name="Czernicka M."/>
            <person name="Durrens P."/>
            <person name="Martin T."/>
            <person name="Boer E."/>
            <person name="Gabaldon T."/>
            <person name="Cruz J."/>
            <person name="Talla E."/>
            <person name="Marck C."/>
            <person name="Goffeau A."/>
            <person name="Barbe V."/>
            <person name="Baret P."/>
            <person name="Baronian K."/>
            <person name="Beier S."/>
            <person name="Bleykasten C."/>
            <person name="Bode R."/>
            <person name="Casaregola S."/>
            <person name="Despons L."/>
            <person name="Fairhead C."/>
            <person name="Giersberg M."/>
            <person name="Gierski P."/>
            <person name="Hahnel U."/>
            <person name="Hartmann A."/>
            <person name="Jankowska D."/>
            <person name="Jubin C."/>
            <person name="Jung P."/>
            <person name="Lafontaine I."/>
            <person name="Leh-Louis V."/>
            <person name="Lemaire M."/>
            <person name="Marcet-Houben M."/>
            <person name="Mascher M."/>
            <person name="Morel G."/>
            <person name="Richard G.-F."/>
            <person name="Riechen J."/>
            <person name="Sacerdot C."/>
            <person name="Sarkar A."/>
            <person name="Savel G."/>
            <person name="Schacherer J."/>
            <person name="Sherman D."/>
            <person name="Straub M.-L."/>
            <person name="Stein N."/>
            <person name="Thierry A."/>
            <person name="Trautwein-Schult A."/>
            <person name="Westhof E."/>
            <person name="Worch S."/>
            <person name="Dujon B."/>
            <person name="Souciet J.-L."/>
            <person name="Wincker P."/>
            <person name="Scholz U."/>
            <person name="Neuveglise N."/>
        </authorList>
    </citation>
    <scope>NUCLEOTIDE SEQUENCE</scope>
    <source>
        <strain evidence="1">LS3</strain>
    </source>
</reference>
<sequence length="98" mass="11059">MALQKYPQKLRKAMRWARHHYRSFQTCQMSMTHHHSTGKDTVPRDQGPLPLCSATALVLEPGYLANHSLMALLGHCIVLVAQIPLLQLLCSVHPMGYI</sequence>
<evidence type="ECO:0000313" key="1">
    <source>
        <dbReference type="EMBL" id="CDP35524.1"/>
    </source>
</evidence>
<protein>
    <submittedName>
        <fullName evidence="1">ARAD1C37554p</fullName>
    </submittedName>
</protein>
<accession>A0A060T3Z0</accession>
<proteinExistence type="predicted"/>
<name>A0A060T3Z0_BLAAD</name>